<dbReference type="EMBL" id="WXEY01000016">
    <property type="protein sequence ID" value="MZP30625.1"/>
    <property type="molecule type" value="Genomic_DNA"/>
</dbReference>
<dbReference type="GO" id="GO:0000166">
    <property type="term" value="F:nucleotide binding"/>
    <property type="evidence" value="ECO:0007669"/>
    <property type="project" value="UniProtKB-KW"/>
</dbReference>
<reference evidence="4 5" key="1">
    <citation type="submission" date="2020-01" db="EMBL/GenBank/DDBJ databases">
        <title>Whole-genome sequence of Heliobacterium undosum DSM 13378.</title>
        <authorList>
            <person name="Kyndt J.A."/>
            <person name="Meyer T.E."/>
        </authorList>
    </citation>
    <scope>NUCLEOTIDE SEQUENCE [LARGE SCALE GENOMIC DNA]</scope>
    <source>
        <strain evidence="4 5">DSM 13378</strain>
    </source>
</reference>
<dbReference type="OrthoDB" id="442064at2"/>
<dbReference type="PANTHER" id="PTHR36528:SF1">
    <property type="entry name" value="CRISPR SYSTEM SINGLE-STRAND-SPECIFIC DEOXYRIBONUCLEASE CAS10_CSM1 (SUBTYPE III-A)"/>
    <property type="match status" value="1"/>
</dbReference>
<evidence type="ECO:0000313" key="4">
    <source>
        <dbReference type="EMBL" id="MZP30625.1"/>
    </source>
</evidence>
<dbReference type="InterPro" id="IPR000160">
    <property type="entry name" value="GGDEF_dom"/>
</dbReference>
<name>A0A845L6H1_9FIRM</name>
<gene>
    <name evidence="4" type="ORF">GTO91_12965</name>
</gene>
<evidence type="ECO:0000259" key="3">
    <source>
        <dbReference type="PROSITE" id="PS50887"/>
    </source>
</evidence>
<dbReference type="InterPro" id="IPR043128">
    <property type="entry name" value="Rev_trsase/Diguanyl_cyclase"/>
</dbReference>
<dbReference type="Proteomes" id="UP000463470">
    <property type="component" value="Unassembled WGS sequence"/>
</dbReference>
<dbReference type="InterPro" id="IPR054767">
    <property type="entry name" value="Cas10-Cmr2_palm2"/>
</dbReference>
<dbReference type="PANTHER" id="PTHR36528">
    <property type="entry name" value="CRISPR SYSTEM SINGLE-STRAND-SPECIFIC DEOXYRIBONUCLEASE CAS10/CSM1 (SUBTYPE III-A)"/>
    <property type="match status" value="1"/>
</dbReference>
<dbReference type="AlphaFoldDB" id="A0A845L6H1"/>
<dbReference type="Pfam" id="PF22335">
    <property type="entry name" value="Cas10-Cmr2_palm2"/>
    <property type="match status" value="1"/>
</dbReference>
<accession>A0A845L6H1</accession>
<comment type="caution">
    <text evidence="4">The sequence shown here is derived from an EMBL/GenBank/DDBJ whole genome shotgun (WGS) entry which is preliminary data.</text>
</comment>
<keyword evidence="1" id="KW-0547">Nucleotide-binding</keyword>
<evidence type="ECO:0000256" key="2">
    <source>
        <dbReference type="ARBA" id="ARBA00023118"/>
    </source>
</evidence>
<evidence type="ECO:0000256" key="1">
    <source>
        <dbReference type="ARBA" id="ARBA00022741"/>
    </source>
</evidence>
<dbReference type="RefSeq" id="WP_161259146.1">
    <property type="nucleotide sequence ID" value="NZ_WXEY01000016.1"/>
</dbReference>
<protein>
    <recommendedName>
        <fullName evidence="3">GGDEF domain-containing protein</fullName>
    </recommendedName>
</protein>
<dbReference type="InterPro" id="IPR052117">
    <property type="entry name" value="Cas10/Csm1_subtype-III-A"/>
</dbReference>
<keyword evidence="2" id="KW-0051">Antiviral defense</keyword>
<feature type="domain" description="GGDEF" evidence="3">
    <location>
        <begin position="473"/>
        <end position="615"/>
    </location>
</feature>
<dbReference type="GO" id="GO:0051607">
    <property type="term" value="P:defense response to virus"/>
    <property type="evidence" value="ECO:0007669"/>
    <property type="project" value="UniProtKB-KW"/>
</dbReference>
<keyword evidence="5" id="KW-1185">Reference proteome</keyword>
<dbReference type="Gene3D" id="3.30.70.270">
    <property type="match status" value="1"/>
</dbReference>
<sequence length="768" mass="85983">MKSIDWVNYVTSPLSASPLESGQRTGCSEKICWRDPVTSTAFHLSREKAAQIVKAGLQVAEKVLTERSSPEQLLWRFLSLRDYAARSVWLVDNGLDKPGHDGILLAALWPELPFWDVNREKGLKKNRQSIEGDGPICWRLADRQMIRTGVFFALASPFLDEDHEWPKWRRRALLAGSHYFLSEQDLATFGSVRPFLSEPEDIAPRILQAWKAAGMVAGYGSTSEDDLSDLPQVDVVKGGAVKIKEYYLESNRISEIRGASILLDDINRRRYEHFFVSHPGITPEGIVYTGGGNIMAIVPAGKGPTVARFIEQVHGEVCLTARAVGVFQTVGVTALTDYKLLNISLENEMVQRRGAMIPAIHRHQGDINFSAPFERQWETEEGIQDKIGNAASLCHSCAIRPARHNWAFADEERALCSSCYRKQLVGRKFGRFSFSEAYGEYRKYRSLGRTTVGAHDVQINSANDLGDIADQNNDIAVIYGDGNNFGPLFGSCNRLSHLRYLSQFSEGAAFTATFTALDKNHALLEDKAVEIIALGGDDIFLIAPAQTALKLSLDLGRYFNRLFANHSSGALGPTMSIGVILAHHKTPVRYLFELSTTLLKTAKERAREDISHSGKDAEGTVDVAAMSAYATFEDDIKSYRKHTLEKEDGSKLSRRPFTFSELERFLQAVKELQTNPASPGRGWFYRLRETAIVEPLRYGQLFFKYQYARADEQNRQVIDHVWSTLVGKGVGEAAQPSMYIRQGECYVCPWVDVVELWNYVGEEGGDRQ</sequence>
<proteinExistence type="predicted"/>
<evidence type="ECO:0000313" key="5">
    <source>
        <dbReference type="Proteomes" id="UP000463470"/>
    </source>
</evidence>
<organism evidence="4 5">
    <name type="scientific">Heliomicrobium undosum</name>
    <dbReference type="NCBI Taxonomy" id="121734"/>
    <lineage>
        <taxon>Bacteria</taxon>
        <taxon>Bacillati</taxon>
        <taxon>Bacillota</taxon>
        <taxon>Clostridia</taxon>
        <taxon>Eubacteriales</taxon>
        <taxon>Heliobacteriaceae</taxon>
        <taxon>Heliomicrobium</taxon>
    </lineage>
</organism>
<dbReference type="PROSITE" id="PS50887">
    <property type="entry name" value="GGDEF"/>
    <property type="match status" value="1"/>
</dbReference>